<evidence type="ECO:0008006" key="8">
    <source>
        <dbReference type="Google" id="ProtNLM"/>
    </source>
</evidence>
<dbReference type="InterPro" id="IPR015300">
    <property type="entry name" value="DNA-bd_pseudobarrel_sf"/>
</dbReference>
<sequence length="871" mass="97308">MDVLVGDGKRISGASASNSLGVPFMGNVSSPSKQARMGGLVADGEEAQHHRVPCRHESFVPSASAGIPFVCISAPNLVDKASSTSMGGRIDGLAADGEEGQDHRVPLRKASSIPSDNTGKQVLADSFVGFNHGKQYEGDFIHGDISDPELSQKELFDDIKDLVEKSVERIVKRRTNLRKKKKKEKTVADEGHISDDEITAYSRCSVPYLFTVFKSITCSDHRKGLVKKIGFQHMLDLDDCNVPRLFAQFIADNTKPDSEAIIIGEKSIPIDPKSFELVLGIPAGQLPVETDEEAGKLGFLSLFGLSEVPTVATDLKSKTLEKGRRSSSVISLNHEPSESISLNHMPSEDDGNNLSVCRQVVVSPKADNSSKAVLRNGDHEVEVMNKVDREVYLKEASKKYFWLDPSIPSFRLFEFVDDNGKEIEERELWRPIGYNCNKHYEPNCDNLNLQTEAKPLEKPQPQLPLKNHHEMSPEVQFLGERMKKEVTESPEVQFLGERMASSPELQFLGERVFNNVCSNMSKLSDDLYNAGLTLGSASVSTGKENIPPKRLINRSNYLCSPYDVKSTSKFVPNVHEMQIYETITTLCDDPMYRENDCGVFIAKYMECYCTRNPKSCAFSAEDIPDFRVQIALDTIYNDYNSETEQMDFLSTFDLEIVPCFVRRQFNDLVGNIFFVATSDEVQYKFHVKKGSSKTRVFGSGYQKFLHDYDLKVGDYIMFDFDNAPELFGIFAEGPDGIEKHRVEEIPTAVVHTQGVTLTTAQTLKKNQLLRERGLGLGVVFVHTLTNTDLRGNGLEVVRSLNISESGEACFFVDDYSYRPKGIYYTTTDGRMKFDSCWSEFVKEHNFESGNVVLLLFNQGGQGGIEVSVDII</sequence>
<dbReference type="InterPro" id="IPR038765">
    <property type="entry name" value="Papain-like_cys_pep_sf"/>
</dbReference>
<dbReference type="PANTHER" id="PTHR34835">
    <property type="entry name" value="OS07G0283600 PROTEIN-RELATED"/>
    <property type="match status" value="1"/>
</dbReference>
<dbReference type="InterPro" id="IPR003340">
    <property type="entry name" value="B3_DNA-bd"/>
</dbReference>
<dbReference type="Gene3D" id="2.40.330.10">
    <property type="entry name" value="DNA-binding pseudobarrel domain"/>
    <property type="match status" value="1"/>
</dbReference>
<gene>
    <name evidence="6" type="ORF">QYE76_067289</name>
</gene>
<dbReference type="GO" id="GO:0003677">
    <property type="term" value="F:DNA binding"/>
    <property type="evidence" value="ECO:0007669"/>
    <property type="project" value="UniProtKB-KW"/>
</dbReference>
<organism evidence="6 7">
    <name type="scientific">Lolium multiflorum</name>
    <name type="common">Italian ryegrass</name>
    <name type="synonym">Lolium perenne subsp. multiflorum</name>
    <dbReference type="NCBI Taxonomy" id="4521"/>
    <lineage>
        <taxon>Eukaryota</taxon>
        <taxon>Viridiplantae</taxon>
        <taxon>Streptophyta</taxon>
        <taxon>Embryophyta</taxon>
        <taxon>Tracheophyta</taxon>
        <taxon>Spermatophyta</taxon>
        <taxon>Magnoliopsida</taxon>
        <taxon>Liliopsida</taxon>
        <taxon>Poales</taxon>
        <taxon>Poaceae</taxon>
        <taxon>BOP clade</taxon>
        <taxon>Pooideae</taxon>
        <taxon>Poodae</taxon>
        <taxon>Poeae</taxon>
        <taxon>Poeae Chloroplast Group 2 (Poeae type)</taxon>
        <taxon>Loliodinae</taxon>
        <taxon>Loliinae</taxon>
        <taxon>Lolium</taxon>
    </lineage>
</organism>
<evidence type="ECO:0000256" key="1">
    <source>
        <dbReference type="ARBA" id="ARBA00004123"/>
    </source>
</evidence>
<protein>
    <recommendedName>
        <fullName evidence="8">TF-B3 domain-containing protein</fullName>
    </recommendedName>
</protein>
<dbReference type="AlphaFoldDB" id="A0AAD8SCJ5"/>
<dbReference type="CDD" id="cd10017">
    <property type="entry name" value="B3_DNA"/>
    <property type="match status" value="1"/>
</dbReference>
<dbReference type="GO" id="GO:0005634">
    <property type="term" value="C:nucleus"/>
    <property type="evidence" value="ECO:0007669"/>
    <property type="project" value="UniProtKB-SubCell"/>
</dbReference>
<dbReference type="Proteomes" id="UP001231189">
    <property type="component" value="Unassembled WGS sequence"/>
</dbReference>
<evidence type="ECO:0000256" key="5">
    <source>
        <dbReference type="ARBA" id="ARBA00023242"/>
    </source>
</evidence>
<dbReference type="SUPFAM" id="SSF54001">
    <property type="entry name" value="Cysteine proteinases"/>
    <property type="match status" value="1"/>
</dbReference>
<dbReference type="PANTHER" id="PTHR34835:SF60">
    <property type="entry name" value="OS10G0490300 PROTEIN"/>
    <property type="match status" value="1"/>
</dbReference>
<name>A0AAD8SCJ5_LOLMU</name>
<accession>A0AAD8SCJ5</accession>
<keyword evidence="4" id="KW-0804">Transcription</keyword>
<proteinExistence type="predicted"/>
<reference evidence="6" key="1">
    <citation type="submission" date="2023-07" db="EMBL/GenBank/DDBJ databases">
        <title>A chromosome-level genome assembly of Lolium multiflorum.</title>
        <authorList>
            <person name="Chen Y."/>
            <person name="Copetti D."/>
            <person name="Kolliker R."/>
            <person name="Studer B."/>
        </authorList>
    </citation>
    <scope>NUCLEOTIDE SEQUENCE</scope>
    <source>
        <strain evidence="6">02402/16</strain>
        <tissue evidence="6">Leaf</tissue>
    </source>
</reference>
<keyword evidence="7" id="KW-1185">Reference proteome</keyword>
<evidence type="ECO:0000256" key="2">
    <source>
        <dbReference type="ARBA" id="ARBA00023015"/>
    </source>
</evidence>
<comment type="subcellular location">
    <subcellularLocation>
        <location evidence="1">Nucleus</location>
    </subcellularLocation>
</comment>
<dbReference type="SUPFAM" id="SSF101936">
    <property type="entry name" value="DNA-binding pseudobarrel domain"/>
    <property type="match status" value="2"/>
</dbReference>
<keyword evidence="2" id="KW-0805">Transcription regulation</keyword>
<keyword evidence="5" id="KW-0539">Nucleus</keyword>
<evidence type="ECO:0000313" key="7">
    <source>
        <dbReference type="Proteomes" id="UP001231189"/>
    </source>
</evidence>
<evidence type="ECO:0000256" key="3">
    <source>
        <dbReference type="ARBA" id="ARBA00023125"/>
    </source>
</evidence>
<comment type="caution">
    <text evidence="6">The sequence shown here is derived from an EMBL/GenBank/DDBJ whole genome shotgun (WGS) entry which is preliminary data.</text>
</comment>
<evidence type="ECO:0000313" key="6">
    <source>
        <dbReference type="EMBL" id="KAK1649484.1"/>
    </source>
</evidence>
<dbReference type="EMBL" id="JAUUTY010000004">
    <property type="protein sequence ID" value="KAK1649484.1"/>
    <property type="molecule type" value="Genomic_DNA"/>
</dbReference>
<evidence type="ECO:0000256" key="4">
    <source>
        <dbReference type="ARBA" id="ARBA00023163"/>
    </source>
</evidence>
<dbReference type="Gene3D" id="3.40.395.10">
    <property type="entry name" value="Adenoviral Proteinase, Chain A"/>
    <property type="match status" value="1"/>
</dbReference>
<keyword evidence="3" id="KW-0238">DNA-binding</keyword>